<evidence type="ECO:0000313" key="3">
    <source>
        <dbReference type="Proteomes" id="UP001066276"/>
    </source>
</evidence>
<name>A0AAV7MAQ3_PLEWA</name>
<feature type="compositionally biased region" description="Polar residues" evidence="1">
    <location>
        <begin position="52"/>
        <end position="83"/>
    </location>
</feature>
<dbReference type="EMBL" id="JANPWB010000014">
    <property type="protein sequence ID" value="KAJ1099572.1"/>
    <property type="molecule type" value="Genomic_DNA"/>
</dbReference>
<evidence type="ECO:0000256" key="1">
    <source>
        <dbReference type="SAM" id="MobiDB-lite"/>
    </source>
</evidence>
<feature type="region of interest" description="Disordered" evidence="1">
    <location>
        <begin position="32"/>
        <end position="90"/>
    </location>
</feature>
<comment type="caution">
    <text evidence="2">The sequence shown here is derived from an EMBL/GenBank/DDBJ whole genome shotgun (WGS) entry which is preliminary data.</text>
</comment>
<keyword evidence="3" id="KW-1185">Reference proteome</keyword>
<dbReference type="Proteomes" id="UP001066276">
    <property type="component" value="Chromosome 10"/>
</dbReference>
<sequence length="90" mass="9734">MPPAHAQQAGCLKRKAGTPKFLLPLYVSQLAGRRANASHPRHTSHQGPPSGHTKSNSSATPESQANWKEVNPEQTAAQAQQGRQPHVLNR</sequence>
<proteinExistence type="predicted"/>
<protein>
    <submittedName>
        <fullName evidence="2">Uncharacterized protein</fullName>
    </submittedName>
</protein>
<accession>A0AAV7MAQ3</accession>
<evidence type="ECO:0000313" key="2">
    <source>
        <dbReference type="EMBL" id="KAJ1099572.1"/>
    </source>
</evidence>
<organism evidence="2 3">
    <name type="scientific">Pleurodeles waltl</name>
    <name type="common">Iberian ribbed newt</name>
    <dbReference type="NCBI Taxonomy" id="8319"/>
    <lineage>
        <taxon>Eukaryota</taxon>
        <taxon>Metazoa</taxon>
        <taxon>Chordata</taxon>
        <taxon>Craniata</taxon>
        <taxon>Vertebrata</taxon>
        <taxon>Euteleostomi</taxon>
        <taxon>Amphibia</taxon>
        <taxon>Batrachia</taxon>
        <taxon>Caudata</taxon>
        <taxon>Salamandroidea</taxon>
        <taxon>Salamandridae</taxon>
        <taxon>Pleurodelinae</taxon>
        <taxon>Pleurodeles</taxon>
    </lineage>
</organism>
<dbReference type="AlphaFoldDB" id="A0AAV7MAQ3"/>
<reference evidence="2" key="1">
    <citation type="journal article" date="2022" name="bioRxiv">
        <title>Sequencing and chromosome-scale assembly of the giantPleurodeles waltlgenome.</title>
        <authorList>
            <person name="Brown T."/>
            <person name="Elewa A."/>
            <person name="Iarovenko S."/>
            <person name="Subramanian E."/>
            <person name="Araus A.J."/>
            <person name="Petzold A."/>
            <person name="Susuki M."/>
            <person name="Suzuki K.-i.T."/>
            <person name="Hayashi T."/>
            <person name="Toyoda A."/>
            <person name="Oliveira C."/>
            <person name="Osipova E."/>
            <person name="Leigh N.D."/>
            <person name="Simon A."/>
            <person name="Yun M.H."/>
        </authorList>
    </citation>
    <scope>NUCLEOTIDE SEQUENCE</scope>
    <source>
        <strain evidence="2">20211129_DDA</strain>
        <tissue evidence="2">Liver</tissue>
    </source>
</reference>
<gene>
    <name evidence="2" type="ORF">NDU88_004672</name>
</gene>